<dbReference type="Proteomes" id="UP000240509">
    <property type="component" value="Unassembled WGS sequence"/>
</dbReference>
<accession>A0A2T4U5P2</accession>
<dbReference type="EMBL" id="PZJJ01000014">
    <property type="protein sequence ID" value="PTL38728.1"/>
    <property type="molecule type" value="Genomic_DNA"/>
</dbReference>
<dbReference type="Gene3D" id="2.130.10.10">
    <property type="entry name" value="YVTN repeat-like/Quinoprotein amine dehydrogenase"/>
    <property type="match status" value="1"/>
</dbReference>
<protein>
    <recommendedName>
        <fullName evidence="3">Sortilin N-terminal domain-containing protein</fullName>
    </recommendedName>
</protein>
<dbReference type="OrthoDB" id="9764804at2"/>
<evidence type="ECO:0008006" key="3">
    <source>
        <dbReference type="Google" id="ProtNLM"/>
    </source>
</evidence>
<name>A0A2T4U5P2_9BACI</name>
<sequence length="303" mass="33586">MAYWKNFIVFTGTALLTAGCGTSESAEDTRETAEEIMHMHDVAFDTSGSGDPYIGTHYGLLHVDLDKQEMKWQSSPEERHDFMGFTVLEDGTFLSSGHPDHSSGLDDPLGVMHSDDQGKTWNAEVLYQEVDFHQIEPAPSDQSVLYGFDSYNSTLYRSEDGGMKWDTVNDEAFEDIDLLEIMVHPDDENLLSAASPYGTARSSDGGATWETMKEGTTVLSSAPYQDGHLIYSAGEEEGWFYTEDLGETTEPYDIALPEEPVISLDINGRIFAAGGSEDSFYVSFDGGENWEVWIDKGEPVQET</sequence>
<dbReference type="Pfam" id="PF02012">
    <property type="entry name" value="BNR"/>
    <property type="match status" value="2"/>
</dbReference>
<dbReference type="RefSeq" id="WP_107584997.1">
    <property type="nucleotide sequence ID" value="NZ_PZJJ01000014.1"/>
</dbReference>
<evidence type="ECO:0000313" key="1">
    <source>
        <dbReference type="EMBL" id="PTL38728.1"/>
    </source>
</evidence>
<keyword evidence="2" id="KW-1185">Reference proteome</keyword>
<organism evidence="1 2">
    <name type="scientific">Alkalicoccus saliphilus</name>
    <dbReference type="NCBI Taxonomy" id="200989"/>
    <lineage>
        <taxon>Bacteria</taxon>
        <taxon>Bacillati</taxon>
        <taxon>Bacillota</taxon>
        <taxon>Bacilli</taxon>
        <taxon>Bacillales</taxon>
        <taxon>Bacillaceae</taxon>
        <taxon>Alkalicoccus</taxon>
    </lineage>
</organism>
<dbReference type="InterPro" id="IPR015943">
    <property type="entry name" value="WD40/YVTN_repeat-like_dom_sf"/>
</dbReference>
<evidence type="ECO:0000313" key="2">
    <source>
        <dbReference type="Proteomes" id="UP000240509"/>
    </source>
</evidence>
<dbReference type="NCBIfam" id="NF045728">
    <property type="entry name" value="glycosyl_F510_1955"/>
    <property type="match status" value="1"/>
</dbReference>
<comment type="caution">
    <text evidence="1">The sequence shown here is derived from an EMBL/GenBank/DDBJ whole genome shotgun (WGS) entry which is preliminary data.</text>
</comment>
<dbReference type="SUPFAM" id="SSF110296">
    <property type="entry name" value="Oligoxyloglucan reducing end-specific cellobiohydrolase"/>
    <property type="match status" value="1"/>
</dbReference>
<dbReference type="InterPro" id="IPR054817">
    <property type="entry name" value="Glycosyl_F510_1955-like"/>
</dbReference>
<dbReference type="CDD" id="cd15482">
    <property type="entry name" value="Sialidase_non-viral"/>
    <property type="match status" value="1"/>
</dbReference>
<dbReference type="InterPro" id="IPR002860">
    <property type="entry name" value="BNR_rpt"/>
</dbReference>
<dbReference type="AlphaFoldDB" id="A0A2T4U5P2"/>
<reference evidence="1 2" key="1">
    <citation type="submission" date="2018-03" db="EMBL/GenBank/DDBJ databases">
        <title>Alkalicoccus saliphilus sp. nov., isolated from a mineral pool.</title>
        <authorList>
            <person name="Zhao B."/>
        </authorList>
    </citation>
    <scope>NUCLEOTIDE SEQUENCE [LARGE SCALE GENOMIC DNA]</scope>
    <source>
        <strain evidence="1 2">6AG</strain>
    </source>
</reference>
<proteinExistence type="predicted"/>
<dbReference type="PROSITE" id="PS51257">
    <property type="entry name" value="PROKAR_LIPOPROTEIN"/>
    <property type="match status" value="1"/>
</dbReference>
<gene>
    <name evidence="1" type="ORF">C6Y45_09530</name>
</gene>